<dbReference type="EMBL" id="GDHC01016761">
    <property type="protein sequence ID" value="JAQ01868.1"/>
    <property type="molecule type" value="Transcribed_RNA"/>
</dbReference>
<organism evidence="2">
    <name type="scientific">Lygus hesperus</name>
    <name type="common">Western plant bug</name>
    <dbReference type="NCBI Taxonomy" id="30085"/>
    <lineage>
        <taxon>Eukaryota</taxon>
        <taxon>Metazoa</taxon>
        <taxon>Ecdysozoa</taxon>
        <taxon>Arthropoda</taxon>
        <taxon>Hexapoda</taxon>
        <taxon>Insecta</taxon>
        <taxon>Pterygota</taxon>
        <taxon>Neoptera</taxon>
        <taxon>Paraneoptera</taxon>
        <taxon>Hemiptera</taxon>
        <taxon>Heteroptera</taxon>
        <taxon>Panheteroptera</taxon>
        <taxon>Cimicomorpha</taxon>
        <taxon>Miridae</taxon>
        <taxon>Mirini</taxon>
        <taxon>Lygus</taxon>
    </lineage>
</organism>
<evidence type="ECO:0000313" key="2">
    <source>
        <dbReference type="EMBL" id="JAG09117.1"/>
    </source>
</evidence>
<sequence length="121" mass="12920">MRNSTTNNEARPCVIDTPSSPPLDANMSASSFEVMPRPPQQTPIANTKSTVNATPSPMTRTLASTTYSTSNKTTSLTRDRSTPQGGIFSNSSSHARMSVSCMNGRTSMNGMGAFITSCEYD</sequence>
<evidence type="ECO:0000313" key="3">
    <source>
        <dbReference type="EMBL" id="JAQ01868.1"/>
    </source>
</evidence>
<feature type="compositionally biased region" description="Polar residues" evidence="1">
    <location>
        <begin position="42"/>
        <end position="63"/>
    </location>
</feature>
<accession>A0A0A9WL20</accession>
<reference evidence="2" key="1">
    <citation type="journal article" date="2014" name="PLoS ONE">
        <title>Transcriptome-Based Identification of ABC Transporters in the Western Tarnished Plant Bug Lygus hesperus.</title>
        <authorList>
            <person name="Hull J.J."/>
            <person name="Chaney K."/>
            <person name="Geib S.M."/>
            <person name="Fabrick J.A."/>
            <person name="Brent C.S."/>
            <person name="Walsh D."/>
            <person name="Lavine L.C."/>
        </authorList>
    </citation>
    <scope>NUCLEOTIDE SEQUENCE</scope>
</reference>
<feature type="compositionally biased region" description="Low complexity" evidence="1">
    <location>
        <begin position="64"/>
        <end position="76"/>
    </location>
</feature>
<reference evidence="3" key="3">
    <citation type="journal article" date="2016" name="Gigascience">
        <title>De novo construction of an expanded transcriptome assembly for the western tarnished plant bug, Lygus hesperus.</title>
        <authorList>
            <person name="Tassone E.E."/>
            <person name="Geib S.M."/>
            <person name="Hall B."/>
            <person name="Fabrick J.A."/>
            <person name="Brent C.S."/>
            <person name="Hull J.J."/>
        </authorList>
    </citation>
    <scope>NUCLEOTIDE SEQUENCE</scope>
</reference>
<gene>
    <name evidence="2" type="ORF">CM83_27832</name>
    <name evidence="3" type="ORF">g.97690</name>
</gene>
<feature type="compositionally biased region" description="Polar residues" evidence="1">
    <location>
        <begin position="82"/>
        <end position="95"/>
    </location>
</feature>
<reference evidence="2" key="2">
    <citation type="submission" date="2014-07" db="EMBL/GenBank/DDBJ databases">
        <authorList>
            <person name="Hull J."/>
        </authorList>
    </citation>
    <scope>NUCLEOTIDE SEQUENCE</scope>
</reference>
<dbReference type="EMBL" id="GBHO01034487">
    <property type="protein sequence ID" value="JAG09117.1"/>
    <property type="molecule type" value="Transcribed_RNA"/>
</dbReference>
<proteinExistence type="predicted"/>
<feature type="region of interest" description="Disordered" evidence="1">
    <location>
        <begin position="1"/>
        <end position="95"/>
    </location>
</feature>
<protein>
    <submittedName>
        <fullName evidence="2">Uncharacterized protein</fullName>
    </submittedName>
</protein>
<name>A0A0A9WL20_LYGHE</name>
<evidence type="ECO:0000256" key="1">
    <source>
        <dbReference type="SAM" id="MobiDB-lite"/>
    </source>
</evidence>
<dbReference type="AlphaFoldDB" id="A0A0A9WL20"/>